<dbReference type="PANTHER" id="PTHR11640">
    <property type="entry name" value="NEPHRIN"/>
    <property type="match status" value="1"/>
</dbReference>
<dbReference type="InterPro" id="IPR051275">
    <property type="entry name" value="Cell_adhesion_signaling"/>
</dbReference>
<evidence type="ECO:0000256" key="1">
    <source>
        <dbReference type="ARBA" id="ARBA00004479"/>
    </source>
</evidence>
<keyword evidence="3" id="KW-1015">Disulfide bond</keyword>
<dbReference type="InterPro" id="IPR003599">
    <property type="entry name" value="Ig_sub"/>
</dbReference>
<dbReference type="SUPFAM" id="SSF48726">
    <property type="entry name" value="Immunoglobulin"/>
    <property type="match status" value="2"/>
</dbReference>
<dbReference type="SMART" id="SM00408">
    <property type="entry name" value="IGc2"/>
    <property type="match status" value="1"/>
</dbReference>
<dbReference type="AlphaFoldDB" id="C3ZMB1"/>
<evidence type="ECO:0000259" key="6">
    <source>
        <dbReference type="PROSITE" id="PS50835"/>
    </source>
</evidence>
<dbReference type="InterPro" id="IPR036179">
    <property type="entry name" value="Ig-like_dom_sf"/>
</dbReference>
<keyword evidence="5" id="KW-0393">Immunoglobulin domain</keyword>
<feature type="non-terminal residue" evidence="7">
    <location>
        <position position="1"/>
    </location>
</feature>
<evidence type="ECO:0000256" key="5">
    <source>
        <dbReference type="ARBA" id="ARBA00023319"/>
    </source>
</evidence>
<proteinExistence type="predicted"/>
<evidence type="ECO:0000313" key="7">
    <source>
        <dbReference type="EMBL" id="EEN46367.1"/>
    </source>
</evidence>
<keyword evidence="4" id="KW-0325">Glycoprotein</keyword>
<dbReference type="PANTHER" id="PTHR11640:SF164">
    <property type="entry name" value="MAM DOMAIN-CONTAINING GLYCOSYLPHOSPHATIDYLINOSITOL ANCHOR PROTEIN 1"/>
    <property type="match status" value="1"/>
</dbReference>
<evidence type="ECO:0000256" key="3">
    <source>
        <dbReference type="ARBA" id="ARBA00023157"/>
    </source>
</evidence>
<name>C3ZMB1_BRAFL</name>
<dbReference type="SMART" id="SM00409">
    <property type="entry name" value="IG"/>
    <property type="match status" value="1"/>
</dbReference>
<dbReference type="GO" id="GO:0016020">
    <property type="term" value="C:membrane"/>
    <property type="evidence" value="ECO:0007669"/>
    <property type="project" value="UniProtKB-SubCell"/>
</dbReference>
<organism>
    <name type="scientific">Branchiostoma floridae</name>
    <name type="common">Florida lancelet</name>
    <name type="synonym">Amphioxus</name>
    <dbReference type="NCBI Taxonomy" id="7739"/>
    <lineage>
        <taxon>Eukaryota</taxon>
        <taxon>Metazoa</taxon>
        <taxon>Chordata</taxon>
        <taxon>Cephalochordata</taxon>
        <taxon>Leptocardii</taxon>
        <taxon>Amphioxiformes</taxon>
        <taxon>Branchiostomatidae</taxon>
        <taxon>Branchiostoma</taxon>
    </lineage>
</organism>
<dbReference type="InterPro" id="IPR013783">
    <property type="entry name" value="Ig-like_fold"/>
</dbReference>
<dbReference type="InterPro" id="IPR007110">
    <property type="entry name" value="Ig-like_dom"/>
</dbReference>
<dbReference type="InterPro" id="IPR003598">
    <property type="entry name" value="Ig_sub2"/>
</dbReference>
<dbReference type="InParanoid" id="C3ZMB1"/>
<dbReference type="Gene3D" id="2.60.40.10">
    <property type="entry name" value="Immunoglobulins"/>
    <property type="match status" value="2"/>
</dbReference>
<evidence type="ECO:0000256" key="4">
    <source>
        <dbReference type="ARBA" id="ARBA00023180"/>
    </source>
</evidence>
<feature type="non-terminal residue" evidence="7">
    <location>
        <position position="128"/>
    </location>
</feature>
<feature type="domain" description="Ig-like" evidence="6">
    <location>
        <begin position="92"/>
        <end position="128"/>
    </location>
</feature>
<keyword evidence="2" id="KW-0472">Membrane</keyword>
<comment type="subcellular location">
    <subcellularLocation>
        <location evidence="1">Membrane</location>
        <topology evidence="1">Single-pass type I membrane protein</topology>
    </subcellularLocation>
</comment>
<dbReference type="PROSITE" id="PS50835">
    <property type="entry name" value="IG_LIKE"/>
    <property type="match status" value="2"/>
</dbReference>
<sequence>SVHVIEGDSADLTCLVDSNPPATISWTRPGRPALLTFGDNTFMNKIGVTRTWNREFNLRIQDVSLEDRGAYTCSIFGLEPKEAMLTVVVPIPQPPTLRGAEVPGQAGQQLELSCTSSGGHPLPQLTWY</sequence>
<evidence type="ECO:0000256" key="2">
    <source>
        <dbReference type="ARBA" id="ARBA00023136"/>
    </source>
</evidence>
<accession>C3ZMB1</accession>
<protein>
    <recommendedName>
        <fullName evidence="6">Ig-like domain-containing protein</fullName>
    </recommendedName>
</protein>
<reference evidence="7" key="1">
    <citation type="journal article" date="2008" name="Nature">
        <title>The amphioxus genome and the evolution of the chordate karyotype.</title>
        <authorList>
            <consortium name="US DOE Joint Genome Institute (JGI-PGF)"/>
            <person name="Putnam N.H."/>
            <person name="Butts T."/>
            <person name="Ferrier D.E.K."/>
            <person name="Furlong R.F."/>
            <person name="Hellsten U."/>
            <person name="Kawashima T."/>
            <person name="Robinson-Rechavi M."/>
            <person name="Shoguchi E."/>
            <person name="Terry A."/>
            <person name="Yu J.-K."/>
            <person name="Benito-Gutierrez E.L."/>
            <person name="Dubchak I."/>
            <person name="Garcia-Fernandez J."/>
            <person name="Gibson-Brown J.J."/>
            <person name="Grigoriev I.V."/>
            <person name="Horton A.C."/>
            <person name="de Jong P.J."/>
            <person name="Jurka J."/>
            <person name="Kapitonov V.V."/>
            <person name="Kohara Y."/>
            <person name="Kuroki Y."/>
            <person name="Lindquist E."/>
            <person name="Lucas S."/>
            <person name="Osoegawa K."/>
            <person name="Pennacchio L.A."/>
            <person name="Salamov A.A."/>
            <person name="Satou Y."/>
            <person name="Sauka-Spengler T."/>
            <person name="Schmutz J."/>
            <person name="Shin-I T."/>
            <person name="Toyoda A."/>
            <person name="Bronner-Fraser M."/>
            <person name="Fujiyama A."/>
            <person name="Holland L.Z."/>
            <person name="Holland P.W.H."/>
            <person name="Satoh N."/>
            <person name="Rokhsar D.S."/>
        </authorList>
    </citation>
    <scope>NUCLEOTIDE SEQUENCE [LARGE SCALE GENOMIC DNA]</scope>
    <source>
        <strain evidence="7">S238N-H82</strain>
        <tissue evidence="7">Testes</tissue>
    </source>
</reference>
<gene>
    <name evidence="7" type="ORF">BRAFLDRAFT_196333</name>
</gene>
<feature type="domain" description="Ig-like" evidence="6">
    <location>
        <begin position="1"/>
        <end position="86"/>
    </location>
</feature>
<dbReference type="EMBL" id="GG666644">
    <property type="protein sequence ID" value="EEN46367.1"/>
    <property type="molecule type" value="Genomic_DNA"/>
</dbReference>
<dbReference type="Pfam" id="PF13927">
    <property type="entry name" value="Ig_3"/>
    <property type="match status" value="1"/>
</dbReference>